<reference evidence="2 3" key="1">
    <citation type="journal article" date="2023" name="bioRxiv">
        <title>Conserved and derived expression patterns and positive selection on dental genes reveal complex evolutionary context of ever-growing rodent molars.</title>
        <authorList>
            <person name="Calamari Z.T."/>
            <person name="Song A."/>
            <person name="Cohen E."/>
            <person name="Akter M."/>
            <person name="Roy R.D."/>
            <person name="Hallikas O."/>
            <person name="Christensen M.M."/>
            <person name="Li P."/>
            <person name="Marangoni P."/>
            <person name="Jernvall J."/>
            <person name="Klein O.D."/>
        </authorList>
    </citation>
    <scope>NUCLEOTIDE SEQUENCE [LARGE SCALE GENOMIC DNA]</scope>
    <source>
        <strain evidence="2">V071</strain>
    </source>
</reference>
<sequence>MSTAMEVLPGSPASSGVVSSATHLYGGMEDHDIMEADLDKDELIQPQLGELSGEKLLTTEYLGIMTNTGKVRRKGLTSVQWSGDEPLRRPVTPGGHRTGCPVLGDHLVSPQNAQQARHSCLQALPATQSDSHKKGKPGASGRGTSSSCKNTVAAEPCLSSQVQESK</sequence>
<evidence type="ECO:0000256" key="1">
    <source>
        <dbReference type="SAM" id="MobiDB-lite"/>
    </source>
</evidence>
<dbReference type="GO" id="GO:0036064">
    <property type="term" value="C:ciliary basal body"/>
    <property type="evidence" value="ECO:0007669"/>
    <property type="project" value="InterPro"/>
</dbReference>
<name>A0AAW0I3X8_MYOGA</name>
<dbReference type="Proteomes" id="UP001488838">
    <property type="component" value="Unassembled WGS sequence"/>
</dbReference>
<dbReference type="PANTHER" id="PTHR14881">
    <property type="entry name" value="LISH DOMAIN-CONTAINING PROTEIN ARMC9"/>
    <property type="match status" value="1"/>
</dbReference>
<dbReference type="AlphaFoldDB" id="A0AAW0I3X8"/>
<dbReference type="InterPro" id="IPR040369">
    <property type="entry name" value="ARMC9"/>
</dbReference>
<proteinExistence type="predicted"/>
<evidence type="ECO:0000313" key="3">
    <source>
        <dbReference type="Proteomes" id="UP001488838"/>
    </source>
</evidence>
<feature type="region of interest" description="Disordered" evidence="1">
    <location>
        <begin position="123"/>
        <end position="166"/>
    </location>
</feature>
<organism evidence="2 3">
    <name type="scientific">Myodes glareolus</name>
    <name type="common">Bank vole</name>
    <name type="synonym">Clethrionomys glareolus</name>
    <dbReference type="NCBI Taxonomy" id="447135"/>
    <lineage>
        <taxon>Eukaryota</taxon>
        <taxon>Metazoa</taxon>
        <taxon>Chordata</taxon>
        <taxon>Craniata</taxon>
        <taxon>Vertebrata</taxon>
        <taxon>Euteleostomi</taxon>
        <taxon>Mammalia</taxon>
        <taxon>Eutheria</taxon>
        <taxon>Euarchontoglires</taxon>
        <taxon>Glires</taxon>
        <taxon>Rodentia</taxon>
        <taxon>Myomorpha</taxon>
        <taxon>Muroidea</taxon>
        <taxon>Cricetidae</taxon>
        <taxon>Arvicolinae</taxon>
        <taxon>Myodes</taxon>
    </lineage>
</organism>
<accession>A0AAW0I3X8</accession>
<gene>
    <name evidence="2" type="ORF">U0070_012180</name>
</gene>
<dbReference type="GO" id="GO:0005814">
    <property type="term" value="C:centriole"/>
    <property type="evidence" value="ECO:0007669"/>
    <property type="project" value="TreeGrafter"/>
</dbReference>
<protein>
    <submittedName>
        <fullName evidence="2">Uncharacterized protein</fullName>
    </submittedName>
</protein>
<comment type="caution">
    <text evidence="2">The sequence shown here is derived from an EMBL/GenBank/DDBJ whole genome shotgun (WGS) entry which is preliminary data.</text>
</comment>
<dbReference type="PANTHER" id="PTHR14881:SF4">
    <property type="entry name" value="LISH DOMAIN-CONTAINING PROTEIN ARMC9"/>
    <property type="match status" value="1"/>
</dbReference>
<dbReference type="GO" id="GO:0060271">
    <property type="term" value="P:cilium assembly"/>
    <property type="evidence" value="ECO:0007669"/>
    <property type="project" value="InterPro"/>
</dbReference>
<evidence type="ECO:0000313" key="2">
    <source>
        <dbReference type="EMBL" id="KAK7809086.1"/>
    </source>
</evidence>
<dbReference type="EMBL" id="JBBHLL010000221">
    <property type="protein sequence ID" value="KAK7809086.1"/>
    <property type="molecule type" value="Genomic_DNA"/>
</dbReference>
<dbReference type="GO" id="GO:0097542">
    <property type="term" value="C:ciliary tip"/>
    <property type="evidence" value="ECO:0007669"/>
    <property type="project" value="TreeGrafter"/>
</dbReference>
<feature type="region of interest" description="Disordered" evidence="1">
    <location>
        <begin position="81"/>
        <end position="104"/>
    </location>
</feature>
<keyword evidence="3" id="KW-1185">Reference proteome</keyword>